<sequence length="218" mass="22398">MPAWLSKFIEKWQSQSRATQWTIIGILSIALLLIIIPWRASADENNPLGIEASSLALSGSSQYSAEPLSISEGAQGVSLGDASSSSSSSAVNLDESVSLTKDGESSENLTSLTQEYEAFSSELAASRSNDPSYTAPSVSGSSSSSSSSATTSSSAATSSSSVTEESSSVAAGGSTYTVQSGDNAYRIAVNNGLTLEEFLSLNGKTEAVVTPGEVVRVQ</sequence>
<proteinExistence type="predicted"/>
<dbReference type="SUPFAM" id="SSF54106">
    <property type="entry name" value="LysM domain"/>
    <property type="match status" value="1"/>
</dbReference>
<feature type="transmembrane region" description="Helical" evidence="2">
    <location>
        <begin position="21"/>
        <end position="40"/>
    </location>
</feature>
<evidence type="ECO:0000313" key="5">
    <source>
        <dbReference type="Proteomes" id="UP000273977"/>
    </source>
</evidence>
<accession>A0A3N4GG79</accession>
<evidence type="ECO:0000256" key="1">
    <source>
        <dbReference type="SAM" id="MobiDB-lite"/>
    </source>
</evidence>
<name>A0A3N4GG79_9LACT</name>
<feature type="region of interest" description="Disordered" evidence="1">
    <location>
        <begin position="75"/>
        <end position="107"/>
    </location>
</feature>
<dbReference type="Gene3D" id="3.10.350.10">
    <property type="entry name" value="LysM domain"/>
    <property type="match status" value="1"/>
</dbReference>
<dbReference type="OrthoDB" id="2152150at2"/>
<keyword evidence="2" id="KW-1133">Transmembrane helix</keyword>
<keyword evidence="2" id="KW-0472">Membrane</keyword>
<dbReference type="InterPro" id="IPR018392">
    <property type="entry name" value="LysM"/>
</dbReference>
<keyword evidence="2" id="KW-0812">Transmembrane</keyword>
<dbReference type="AlphaFoldDB" id="A0A3N4GG79"/>
<evidence type="ECO:0000256" key="2">
    <source>
        <dbReference type="SAM" id="Phobius"/>
    </source>
</evidence>
<protein>
    <submittedName>
        <fullName evidence="4">LysM domain-containing protein</fullName>
    </submittedName>
</protein>
<reference evidence="4 5" key="1">
    <citation type="submission" date="2018-11" db="EMBL/GenBank/DDBJ databases">
        <title>Aerococcus sp. SJQ22, whole genome shotgun sequence.</title>
        <authorList>
            <person name="Sun L."/>
            <person name="Gao X."/>
            <person name="Chen W."/>
            <person name="Huang K."/>
        </authorList>
    </citation>
    <scope>NUCLEOTIDE SEQUENCE [LARGE SCALE GENOMIC DNA]</scope>
    <source>
        <strain evidence="4 5">SJQ22</strain>
    </source>
</reference>
<feature type="compositionally biased region" description="Polar residues" evidence="1">
    <location>
        <begin position="126"/>
        <end position="136"/>
    </location>
</feature>
<keyword evidence="5" id="KW-1185">Reference proteome</keyword>
<evidence type="ECO:0000313" key="4">
    <source>
        <dbReference type="EMBL" id="RPA57600.1"/>
    </source>
</evidence>
<dbReference type="Proteomes" id="UP000273977">
    <property type="component" value="Unassembled WGS sequence"/>
</dbReference>
<dbReference type="PROSITE" id="PS51782">
    <property type="entry name" value="LYSM"/>
    <property type="match status" value="1"/>
</dbReference>
<feature type="compositionally biased region" description="Low complexity" evidence="1">
    <location>
        <begin position="137"/>
        <end position="172"/>
    </location>
</feature>
<feature type="region of interest" description="Disordered" evidence="1">
    <location>
        <begin position="121"/>
        <end position="175"/>
    </location>
</feature>
<organism evidence="4 5">
    <name type="scientific">Aerococcus agrisoli</name>
    <dbReference type="NCBI Taxonomy" id="2487350"/>
    <lineage>
        <taxon>Bacteria</taxon>
        <taxon>Bacillati</taxon>
        <taxon>Bacillota</taxon>
        <taxon>Bacilli</taxon>
        <taxon>Lactobacillales</taxon>
        <taxon>Aerococcaceae</taxon>
        <taxon>Aerococcus</taxon>
    </lineage>
</organism>
<feature type="compositionally biased region" description="Low complexity" evidence="1">
    <location>
        <begin position="76"/>
        <end position="98"/>
    </location>
</feature>
<dbReference type="SMART" id="SM00257">
    <property type="entry name" value="LysM"/>
    <property type="match status" value="1"/>
</dbReference>
<dbReference type="Pfam" id="PF01476">
    <property type="entry name" value="LysM"/>
    <property type="match status" value="1"/>
</dbReference>
<dbReference type="RefSeq" id="WP_123780939.1">
    <property type="nucleotide sequence ID" value="NZ_RKMG01000028.1"/>
</dbReference>
<dbReference type="EMBL" id="RKMG01000028">
    <property type="protein sequence ID" value="RPA57600.1"/>
    <property type="molecule type" value="Genomic_DNA"/>
</dbReference>
<dbReference type="InterPro" id="IPR036779">
    <property type="entry name" value="LysM_dom_sf"/>
</dbReference>
<feature type="domain" description="LysM" evidence="3">
    <location>
        <begin position="174"/>
        <end position="217"/>
    </location>
</feature>
<comment type="caution">
    <text evidence="4">The sequence shown here is derived from an EMBL/GenBank/DDBJ whole genome shotgun (WGS) entry which is preliminary data.</text>
</comment>
<dbReference type="CDD" id="cd00118">
    <property type="entry name" value="LysM"/>
    <property type="match status" value="1"/>
</dbReference>
<evidence type="ECO:0000259" key="3">
    <source>
        <dbReference type="PROSITE" id="PS51782"/>
    </source>
</evidence>
<gene>
    <name evidence="4" type="ORF">EF384_07960</name>
</gene>